<dbReference type="SUPFAM" id="SSF46785">
    <property type="entry name" value="Winged helix' DNA-binding domain"/>
    <property type="match status" value="1"/>
</dbReference>
<accession>A0A2S4JHE9</accession>
<dbReference type="OrthoDB" id="369851at2"/>
<keyword evidence="3" id="KW-1185">Reference proteome</keyword>
<dbReference type="PANTHER" id="PTHR18964:SF149">
    <property type="entry name" value="BIFUNCTIONAL UDP-N-ACETYLGLUCOSAMINE 2-EPIMERASE_N-ACETYLMANNOSAMINE KINASE"/>
    <property type="match status" value="1"/>
</dbReference>
<sequence length="395" mass="43385">MKLVGNSRYQKAANGSLLLDYLRRSGGASRRTLARELGLQPSTVTYIVNRLLQAGLVLEGGAVAPDSSLRGSGRRATSVEINRRYGAVIGLDLQADYYKAQVTDIAGGQIAALHREYEAASASFQELLVTVLTEVERQVPRGIPVLGAGVAIPGVVDPEGPVIEECWSHNLEGEHLGAFLAETFSFPVLMENDANCCAWKTLWYESSGQDDSFVYLLPRFHRQELLPPGYPSVGIGLGLVYNGAIYNGFTHRAGEFRSLFFEESGTVPGQISLTPEEMNRVSRDEGIRRKLVVELLRTLMLFMHITNPRALFVGGDLASQGDLVRRVLEEDLHREWKTLSRSGVEVTVLADAEYDAARGAAAAVLDTLYSIPRIGGREQDARIWRSLLTNLIDQP</sequence>
<comment type="caution">
    <text evidence="2">The sequence shown here is derived from an EMBL/GenBank/DDBJ whole genome shotgun (WGS) entry which is preliminary data.</text>
</comment>
<comment type="similarity">
    <text evidence="1">Belongs to the ROK (NagC/XylR) family.</text>
</comment>
<reference evidence="3" key="1">
    <citation type="submission" date="2015-12" db="EMBL/GenBank/DDBJ databases">
        <authorList>
            <person name="Lodha T.D."/>
            <person name="Chintalapati S."/>
            <person name="Chintalapati V.R."/>
            <person name="Sravanthi T."/>
        </authorList>
    </citation>
    <scope>NUCLEOTIDE SEQUENCE [LARGE SCALE GENOMIC DNA]</scope>
    <source>
        <strain evidence="3">JC133</strain>
    </source>
</reference>
<evidence type="ECO:0000313" key="3">
    <source>
        <dbReference type="Proteomes" id="UP000237350"/>
    </source>
</evidence>
<dbReference type="EMBL" id="LPWH01000112">
    <property type="protein sequence ID" value="POQ98978.1"/>
    <property type="molecule type" value="Genomic_DNA"/>
</dbReference>
<name>A0A2S4JHE9_9SPIO</name>
<dbReference type="InterPro" id="IPR000600">
    <property type="entry name" value="ROK"/>
</dbReference>
<dbReference type="RefSeq" id="WP_103680832.1">
    <property type="nucleotide sequence ID" value="NZ_LPWH01000112.1"/>
</dbReference>
<dbReference type="SUPFAM" id="SSF53067">
    <property type="entry name" value="Actin-like ATPase domain"/>
    <property type="match status" value="1"/>
</dbReference>
<evidence type="ECO:0000313" key="2">
    <source>
        <dbReference type="EMBL" id="POQ98978.1"/>
    </source>
</evidence>
<dbReference type="InterPro" id="IPR036390">
    <property type="entry name" value="WH_DNA-bd_sf"/>
</dbReference>
<dbReference type="PANTHER" id="PTHR18964">
    <property type="entry name" value="ROK (REPRESSOR, ORF, KINASE) FAMILY"/>
    <property type="match status" value="1"/>
</dbReference>
<dbReference type="Pfam" id="PF13412">
    <property type="entry name" value="HTH_24"/>
    <property type="match status" value="1"/>
</dbReference>
<dbReference type="InterPro" id="IPR036388">
    <property type="entry name" value="WH-like_DNA-bd_sf"/>
</dbReference>
<proteinExistence type="inferred from homology"/>
<dbReference type="Gene3D" id="3.30.420.40">
    <property type="match status" value="3"/>
</dbReference>
<dbReference type="Proteomes" id="UP000237350">
    <property type="component" value="Unassembled WGS sequence"/>
</dbReference>
<dbReference type="CDD" id="cd23763">
    <property type="entry name" value="ASKHA_ATPase_ROK"/>
    <property type="match status" value="1"/>
</dbReference>
<dbReference type="Gene3D" id="1.10.10.10">
    <property type="entry name" value="Winged helix-like DNA-binding domain superfamily/Winged helix DNA-binding domain"/>
    <property type="match status" value="1"/>
</dbReference>
<evidence type="ECO:0000256" key="1">
    <source>
        <dbReference type="ARBA" id="ARBA00006479"/>
    </source>
</evidence>
<protein>
    <submittedName>
        <fullName evidence="2">ROK family protein</fullName>
    </submittedName>
</protein>
<dbReference type="AlphaFoldDB" id="A0A2S4JHE9"/>
<gene>
    <name evidence="2" type="ORF">AU468_11350</name>
</gene>
<organism evidence="2 3">
    <name type="scientific">Alkalispirochaeta sphaeroplastigenens</name>
    <dbReference type="NCBI Taxonomy" id="1187066"/>
    <lineage>
        <taxon>Bacteria</taxon>
        <taxon>Pseudomonadati</taxon>
        <taxon>Spirochaetota</taxon>
        <taxon>Spirochaetia</taxon>
        <taxon>Spirochaetales</taxon>
        <taxon>Spirochaetaceae</taxon>
        <taxon>Alkalispirochaeta</taxon>
    </lineage>
</organism>
<dbReference type="InterPro" id="IPR043129">
    <property type="entry name" value="ATPase_NBD"/>
</dbReference>
<dbReference type="Pfam" id="PF00480">
    <property type="entry name" value="ROK"/>
    <property type="match status" value="1"/>
</dbReference>